<feature type="transmembrane region" description="Helical" evidence="6">
    <location>
        <begin position="312"/>
        <end position="330"/>
    </location>
</feature>
<comment type="subcellular location">
    <subcellularLocation>
        <location evidence="1 6">Membrane</location>
        <topology evidence="1 6">Multi-pass membrane protein</topology>
    </subcellularLocation>
</comment>
<dbReference type="GO" id="GO:0022857">
    <property type="term" value="F:transmembrane transporter activity"/>
    <property type="evidence" value="ECO:0007669"/>
    <property type="project" value="InterPro"/>
</dbReference>
<dbReference type="InterPro" id="IPR030184">
    <property type="entry name" value="WAT1-related"/>
</dbReference>
<dbReference type="OrthoDB" id="1727045at2759"/>
<evidence type="ECO:0000259" key="7">
    <source>
        <dbReference type="Pfam" id="PF00892"/>
    </source>
</evidence>
<feature type="transmembrane region" description="Helical" evidence="6">
    <location>
        <begin position="81"/>
        <end position="98"/>
    </location>
</feature>
<keyword evidence="3 6" id="KW-0812">Transmembrane</keyword>
<evidence type="ECO:0000256" key="5">
    <source>
        <dbReference type="ARBA" id="ARBA00023136"/>
    </source>
</evidence>
<evidence type="ECO:0000256" key="6">
    <source>
        <dbReference type="RuleBase" id="RU363077"/>
    </source>
</evidence>
<keyword evidence="4 6" id="KW-1133">Transmembrane helix</keyword>
<feature type="transmembrane region" description="Helical" evidence="6">
    <location>
        <begin position="46"/>
        <end position="69"/>
    </location>
</feature>
<comment type="similarity">
    <text evidence="2 6">Belongs to the drug/metabolite transporter (DMT) superfamily. Plant drug/metabolite exporter (P-DME) (TC 2.A.7.4) family.</text>
</comment>
<feature type="transmembrane region" description="Helical" evidence="6">
    <location>
        <begin position="255"/>
        <end position="273"/>
    </location>
</feature>
<organism evidence="8 9">
    <name type="scientific">Brassica carinata</name>
    <name type="common">Ethiopian mustard</name>
    <name type="synonym">Abyssinian cabbage</name>
    <dbReference type="NCBI Taxonomy" id="52824"/>
    <lineage>
        <taxon>Eukaryota</taxon>
        <taxon>Viridiplantae</taxon>
        <taxon>Streptophyta</taxon>
        <taxon>Embryophyta</taxon>
        <taxon>Tracheophyta</taxon>
        <taxon>Spermatophyta</taxon>
        <taxon>Magnoliopsida</taxon>
        <taxon>eudicotyledons</taxon>
        <taxon>Gunneridae</taxon>
        <taxon>Pentapetalae</taxon>
        <taxon>rosids</taxon>
        <taxon>malvids</taxon>
        <taxon>Brassicales</taxon>
        <taxon>Brassicaceae</taxon>
        <taxon>Brassiceae</taxon>
        <taxon>Brassica</taxon>
    </lineage>
</organism>
<gene>
    <name evidence="8" type="ORF">Bca52824_007952</name>
</gene>
<accession>A0A8X8B5R9</accession>
<evidence type="ECO:0000256" key="2">
    <source>
        <dbReference type="ARBA" id="ARBA00007635"/>
    </source>
</evidence>
<evidence type="ECO:0000313" key="8">
    <source>
        <dbReference type="EMBL" id="KAG2325224.1"/>
    </source>
</evidence>
<feature type="transmembrane region" description="Helical" evidence="6">
    <location>
        <begin position="189"/>
        <end position="209"/>
    </location>
</feature>
<dbReference type="Pfam" id="PF00892">
    <property type="entry name" value="EamA"/>
    <property type="match status" value="1"/>
</dbReference>
<feature type="transmembrane region" description="Helical" evidence="6">
    <location>
        <begin position="285"/>
        <end position="306"/>
    </location>
</feature>
<dbReference type="InterPro" id="IPR000620">
    <property type="entry name" value="EamA_dom"/>
</dbReference>
<sequence length="364" mass="40067">MRGEEPEAWRYFRRDVVPFAAMFAVECTTVGSSTVYKAATLRGLNFYVFIFYTYLFSTLILLPLSIIFGRSRRLPSVKSPLFIKILLLGLVGFMAVMAGCKGIEYSSPTVSSAISNLTLAFTFTLAVIFRMENVRLRSSATQAKIIGAIISISGALVVVLYKGPTVFASASVSPTISVQMHLTSSESNWIIGGLLICLQYFLTSVWYILQTRIMEIYPEEITVVFLYNLCVTLISAPVCLLGERNFTIWILKPDISLAAIMYSGVFVSVFSGLTHTWGLHLKGPVYISLFKPLSIVIVVAMGAIFLGDALHLGSVIGSVILCIGFYTLIWGKAREDTTKTVAGSENYSPLLLTHIIEDEALPLR</sequence>
<proteinExistence type="inferred from homology"/>
<evidence type="ECO:0000256" key="4">
    <source>
        <dbReference type="ARBA" id="ARBA00022989"/>
    </source>
</evidence>
<dbReference type="EMBL" id="JAAMPC010000002">
    <property type="protein sequence ID" value="KAG2325224.1"/>
    <property type="molecule type" value="Genomic_DNA"/>
</dbReference>
<evidence type="ECO:0000313" key="9">
    <source>
        <dbReference type="Proteomes" id="UP000886595"/>
    </source>
</evidence>
<evidence type="ECO:0000256" key="1">
    <source>
        <dbReference type="ARBA" id="ARBA00004141"/>
    </source>
</evidence>
<feature type="transmembrane region" description="Helical" evidence="6">
    <location>
        <begin position="110"/>
        <end position="131"/>
    </location>
</feature>
<dbReference type="AlphaFoldDB" id="A0A8X8B5R9"/>
<dbReference type="SUPFAM" id="SSF103481">
    <property type="entry name" value="Multidrug resistance efflux transporter EmrE"/>
    <property type="match status" value="1"/>
</dbReference>
<reference evidence="8 9" key="1">
    <citation type="submission" date="2020-02" db="EMBL/GenBank/DDBJ databases">
        <authorList>
            <person name="Ma Q."/>
            <person name="Huang Y."/>
            <person name="Song X."/>
            <person name="Pei D."/>
        </authorList>
    </citation>
    <scope>NUCLEOTIDE SEQUENCE [LARGE SCALE GENOMIC DNA]</scope>
    <source>
        <strain evidence="8">Sxm20200214</strain>
        <tissue evidence="8">Leaf</tissue>
    </source>
</reference>
<feature type="domain" description="EamA" evidence="7">
    <location>
        <begin position="25"/>
        <end position="159"/>
    </location>
</feature>
<dbReference type="PANTHER" id="PTHR31218">
    <property type="entry name" value="WAT1-RELATED PROTEIN"/>
    <property type="match status" value="1"/>
</dbReference>
<keyword evidence="9" id="KW-1185">Reference proteome</keyword>
<feature type="transmembrane region" description="Helical" evidence="6">
    <location>
        <begin position="143"/>
        <end position="161"/>
    </location>
</feature>
<evidence type="ECO:0000256" key="3">
    <source>
        <dbReference type="ARBA" id="ARBA00022692"/>
    </source>
</evidence>
<name>A0A8X8B5R9_BRACI</name>
<feature type="transmembrane region" description="Helical" evidence="6">
    <location>
        <begin position="221"/>
        <end position="243"/>
    </location>
</feature>
<dbReference type="InterPro" id="IPR037185">
    <property type="entry name" value="EmrE-like"/>
</dbReference>
<dbReference type="GO" id="GO:0016020">
    <property type="term" value="C:membrane"/>
    <property type="evidence" value="ECO:0007669"/>
    <property type="project" value="UniProtKB-SubCell"/>
</dbReference>
<dbReference type="Proteomes" id="UP000886595">
    <property type="component" value="Unassembled WGS sequence"/>
</dbReference>
<keyword evidence="5 6" id="KW-0472">Membrane</keyword>
<comment type="caution">
    <text evidence="8">The sequence shown here is derived from an EMBL/GenBank/DDBJ whole genome shotgun (WGS) entry which is preliminary data.</text>
</comment>
<protein>
    <recommendedName>
        <fullName evidence="6">WAT1-related protein</fullName>
    </recommendedName>
</protein>